<keyword evidence="4" id="KW-1185">Reference proteome</keyword>
<reference evidence="3 4" key="1">
    <citation type="journal article" date="2020" name="Nat. Food">
        <title>A phased Vanilla planifolia genome enables genetic improvement of flavour and production.</title>
        <authorList>
            <person name="Hasing T."/>
            <person name="Tang H."/>
            <person name="Brym M."/>
            <person name="Khazi F."/>
            <person name="Huang T."/>
            <person name="Chambers A.H."/>
        </authorList>
    </citation>
    <scope>NUCLEOTIDE SEQUENCE [LARGE SCALE GENOMIC DNA]</scope>
    <source>
        <tissue evidence="3">Leaf</tissue>
    </source>
</reference>
<dbReference type="GO" id="GO:0005829">
    <property type="term" value="C:cytosol"/>
    <property type="evidence" value="ECO:0007669"/>
    <property type="project" value="TreeGrafter"/>
</dbReference>
<accession>A0A835UU44</accession>
<dbReference type="Proteomes" id="UP000636800">
    <property type="component" value="Chromosome 7"/>
</dbReference>
<gene>
    <name evidence="3" type="ORF">HPP92_015909</name>
</gene>
<feature type="region of interest" description="Disordered" evidence="2">
    <location>
        <begin position="200"/>
        <end position="221"/>
    </location>
</feature>
<dbReference type="SUPFAM" id="SSF63411">
    <property type="entry name" value="LuxS/MPP-like metallohydrolase"/>
    <property type="match status" value="1"/>
</dbReference>
<evidence type="ECO:0000313" key="3">
    <source>
        <dbReference type="EMBL" id="KAG0474052.1"/>
    </source>
</evidence>
<dbReference type="GO" id="GO:0005739">
    <property type="term" value="C:mitochondrion"/>
    <property type="evidence" value="ECO:0007669"/>
    <property type="project" value="TreeGrafter"/>
</dbReference>
<sequence length="221" mass="24695">MKDLERNGIQTEEDIYNITYYGKGRMPSDTVPNFHERHMAACSLLPMRSSVLAGLNRLQRSRRKGVSVNDNGAKDVMIFGMHPNNGRGKRHDVGQLNSEKSEKIYCQTLANGPGTWDTLEVKPREKGLDTRLELMGFHEVLVKAVPIKEGHTLRVIWPVTPGIRHYKEGPSRYLSHLIGHEGEGSLFYILKNLSASAPVSSPPVSVSHHRHQRSVTSAPSP</sequence>
<dbReference type="OrthoDB" id="423598at2759"/>
<dbReference type="GO" id="GO:0051603">
    <property type="term" value="P:proteolysis involved in protein catabolic process"/>
    <property type="evidence" value="ECO:0007669"/>
    <property type="project" value="TreeGrafter"/>
</dbReference>
<dbReference type="GO" id="GO:0004222">
    <property type="term" value="F:metalloendopeptidase activity"/>
    <property type="evidence" value="ECO:0007669"/>
    <property type="project" value="TreeGrafter"/>
</dbReference>
<keyword evidence="1" id="KW-0479">Metal-binding</keyword>
<dbReference type="InterPro" id="IPR050626">
    <property type="entry name" value="Peptidase_M16"/>
</dbReference>
<dbReference type="GO" id="GO:0043171">
    <property type="term" value="P:peptide catabolic process"/>
    <property type="evidence" value="ECO:0007669"/>
    <property type="project" value="TreeGrafter"/>
</dbReference>
<dbReference type="AlphaFoldDB" id="A0A835UU44"/>
<dbReference type="GO" id="GO:0046872">
    <property type="term" value="F:metal ion binding"/>
    <property type="evidence" value="ECO:0007669"/>
    <property type="project" value="UniProtKB-KW"/>
</dbReference>
<evidence type="ECO:0000256" key="2">
    <source>
        <dbReference type="SAM" id="MobiDB-lite"/>
    </source>
</evidence>
<dbReference type="Gene3D" id="3.30.830.10">
    <property type="entry name" value="Metalloenzyme, LuxS/M16 peptidase-like"/>
    <property type="match status" value="1"/>
</dbReference>
<dbReference type="PANTHER" id="PTHR43690">
    <property type="entry name" value="NARDILYSIN"/>
    <property type="match status" value="1"/>
</dbReference>
<proteinExistence type="predicted"/>
<evidence type="ECO:0000256" key="1">
    <source>
        <dbReference type="ARBA" id="ARBA00022723"/>
    </source>
</evidence>
<dbReference type="InterPro" id="IPR011249">
    <property type="entry name" value="Metalloenz_LuxS/M16"/>
</dbReference>
<name>A0A835UU44_VANPL</name>
<organism evidence="3 4">
    <name type="scientific">Vanilla planifolia</name>
    <name type="common">Vanilla</name>
    <dbReference type="NCBI Taxonomy" id="51239"/>
    <lineage>
        <taxon>Eukaryota</taxon>
        <taxon>Viridiplantae</taxon>
        <taxon>Streptophyta</taxon>
        <taxon>Embryophyta</taxon>
        <taxon>Tracheophyta</taxon>
        <taxon>Spermatophyta</taxon>
        <taxon>Magnoliopsida</taxon>
        <taxon>Liliopsida</taxon>
        <taxon>Asparagales</taxon>
        <taxon>Orchidaceae</taxon>
        <taxon>Vanilloideae</taxon>
        <taxon>Vanilleae</taxon>
        <taxon>Vanilla</taxon>
    </lineage>
</organism>
<comment type="caution">
    <text evidence="3">The sequence shown here is derived from an EMBL/GenBank/DDBJ whole genome shotgun (WGS) entry which is preliminary data.</text>
</comment>
<evidence type="ECO:0000313" key="4">
    <source>
        <dbReference type="Proteomes" id="UP000636800"/>
    </source>
</evidence>
<protein>
    <submittedName>
        <fullName evidence="3">Uncharacterized protein</fullName>
    </submittedName>
</protein>
<dbReference type="EMBL" id="JADCNL010000007">
    <property type="protein sequence ID" value="KAG0474052.1"/>
    <property type="molecule type" value="Genomic_DNA"/>
</dbReference>
<dbReference type="PANTHER" id="PTHR43690:SF18">
    <property type="entry name" value="INSULIN-DEGRADING ENZYME-RELATED"/>
    <property type="match status" value="1"/>
</dbReference>